<dbReference type="EMBL" id="CACRXK020008682">
    <property type="protein sequence ID" value="CAB4015354.1"/>
    <property type="molecule type" value="Genomic_DNA"/>
</dbReference>
<organism evidence="1 2">
    <name type="scientific">Paramuricea clavata</name>
    <name type="common">Red gorgonian</name>
    <name type="synonym">Violescent sea-whip</name>
    <dbReference type="NCBI Taxonomy" id="317549"/>
    <lineage>
        <taxon>Eukaryota</taxon>
        <taxon>Metazoa</taxon>
        <taxon>Cnidaria</taxon>
        <taxon>Anthozoa</taxon>
        <taxon>Octocorallia</taxon>
        <taxon>Malacalcyonacea</taxon>
        <taxon>Plexauridae</taxon>
        <taxon>Paramuricea</taxon>
    </lineage>
</organism>
<evidence type="ECO:0000313" key="1">
    <source>
        <dbReference type="EMBL" id="CAB4015354.1"/>
    </source>
</evidence>
<evidence type="ECO:0000313" key="2">
    <source>
        <dbReference type="Proteomes" id="UP001152795"/>
    </source>
</evidence>
<accession>A0A6S7I9M2</accession>
<proteinExistence type="predicted"/>
<dbReference type="AlphaFoldDB" id="A0A6S7I9M2"/>
<dbReference type="Proteomes" id="UP001152795">
    <property type="component" value="Unassembled WGS sequence"/>
</dbReference>
<protein>
    <submittedName>
        <fullName evidence="1">Polynucleotide 5 -hydroxyl-kinase NOL9</fullName>
    </submittedName>
</protein>
<sequence>IVRNIDTVKQLLYIITPEPLEVLKTVKVLVKGRLEILDCLYKKQTYGNIPFVTSEFTYNHRGSGQKRVRYNLLRQRSPNSPKPKEEIVESSTSGK</sequence>
<reference evidence="1" key="1">
    <citation type="submission" date="2020-04" db="EMBL/GenBank/DDBJ databases">
        <authorList>
            <person name="Alioto T."/>
            <person name="Alioto T."/>
            <person name="Gomez Garrido J."/>
        </authorList>
    </citation>
    <scope>NUCLEOTIDE SEQUENCE</scope>
    <source>
        <strain evidence="1">A484AB</strain>
    </source>
</reference>
<name>A0A6S7I9M2_PARCT</name>
<comment type="caution">
    <text evidence="1">The sequence shown here is derived from an EMBL/GenBank/DDBJ whole genome shotgun (WGS) entry which is preliminary data.</text>
</comment>
<feature type="non-terminal residue" evidence="1">
    <location>
        <position position="1"/>
    </location>
</feature>
<keyword evidence="2" id="KW-1185">Reference proteome</keyword>
<gene>
    <name evidence="1" type="ORF">PACLA_8A046307</name>
</gene>